<name>A0AAW1PVG4_9CHLO</name>
<proteinExistence type="predicted"/>
<evidence type="ECO:0000256" key="1">
    <source>
        <dbReference type="SAM" id="MobiDB-lite"/>
    </source>
</evidence>
<keyword evidence="2" id="KW-1133">Transmembrane helix</keyword>
<keyword evidence="2" id="KW-0812">Transmembrane</keyword>
<feature type="transmembrane region" description="Helical" evidence="2">
    <location>
        <begin position="75"/>
        <end position="96"/>
    </location>
</feature>
<comment type="caution">
    <text evidence="3">The sequence shown here is derived from an EMBL/GenBank/DDBJ whole genome shotgun (WGS) entry which is preliminary data.</text>
</comment>
<dbReference type="Proteomes" id="UP001489004">
    <property type="component" value="Unassembled WGS sequence"/>
</dbReference>
<dbReference type="EMBL" id="JALJOR010000008">
    <property type="protein sequence ID" value="KAK9812747.1"/>
    <property type="molecule type" value="Genomic_DNA"/>
</dbReference>
<feature type="compositionally biased region" description="Polar residues" evidence="1">
    <location>
        <begin position="259"/>
        <end position="276"/>
    </location>
</feature>
<feature type="compositionally biased region" description="Basic and acidic residues" evidence="1">
    <location>
        <begin position="280"/>
        <end position="303"/>
    </location>
</feature>
<evidence type="ECO:0000256" key="2">
    <source>
        <dbReference type="SAM" id="Phobius"/>
    </source>
</evidence>
<feature type="transmembrane region" description="Helical" evidence="2">
    <location>
        <begin position="108"/>
        <end position="129"/>
    </location>
</feature>
<dbReference type="AlphaFoldDB" id="A0AAW1PVG4"/>
<keyword evidence="2" id="KW-0472">Membrane</keyword>
<evidence type="ECO:0000313" key="3">
    <source>
        <dbReference type="EMBL" id="KAK9812747.1"/>
    </source>
</evidence>
<protein>
    <submittedName>
        <fullName evidence="3">Uncharacterized protein</fullName>
    </submittedName>
</protein>
<keyword evidence="4" id="KW-1185">Reference proteome</keyword>
<accession>A0AAW1PVG4</accession>
<organism evidence="3 4">
    <name type="scientific">[Myrmecia] bisecta</name>
    <dbReference type="NCBI Taxonomy" id="41462"/>
    <lineage>
        <taxon>Eukaryota</taxon>
        <taxon>Viridiplantae</taxon>
        <taxon>Chlorophyta</taxon>
        <taxon>core chlorophytes</taxon>
        <taxon>Trebouxiophyceae</taxon>
        <taxon>Trebouxiales</taxon>
        <taxon>Trebouxiaceae</taxon>
        <taxon>Myrmecia</taxon>
    </lineage>
</organism>
<feature type="region of interest" description="Disordered" evidence="1">
    <location>
        <begin position="256"/>
        <end position="303"/>
    </location>
</feature>
<reference evidence="3 4" key="1">
    <citation type="journal article" date="2024" name="Nat. Commun.">
        <title>Phylogenomics reveals the evolutionary origins of lichenization in chlorophyte algae.</title>
        <authorList>
            <person name="Puginier C."/>
            <person name="Libourel C."/>
            <person name="Otte J."/>
            <person name="Skaloud P."/>
            <person name="Haon M."/>
            <person name="Grisel S."/>
            <person name="Petersen M."/>
            <person name="Berrin J.G."/>
            <person name="Delaux P.M."/>
            <person name="Dal Grande F."/>
            <person name="Keller J."/>
        </authorList>
    </citation>
    <scope>NUCLEOTIDE SEQUENCE [LARGE SCALE GENOMIC DNA]</scope>
    <source>
        <strain evidence="3 4">SAG 2043</strain>
    </source>
</reference>
<gene>
    <name evidence="3" type="ORF">WJX72_002957</name>
</gene>
<feature type="transmembrane region" description="Helical" evidence="2">
    <location>
        <begin position="190"/>
        <end position="212"/>
    </location>
</feature>
<evidence type="ECO:0000313" key="4">
    <source>
        <dbReference type="Proteomes" id="UP001489004"/>
    </source>
</evidence>
<sequence>MKLTETGRLPAQAVSSRRGATSKFLTGYRFPTRKWTRELLAEGDLSQLPSLVHQTPPALEPISPSGWLGWPHLRLLYAGIGVLLAVIIFLLVYWVVPELHRAAHQGDVVLQFCLVQATYASTGCVLAVFQQAPYSTRCVFANPGSLQQGSDTDKSKYCSKYQVGSTHTCYYPPKEEKLVSFQAPNSFHGLYIASVLVILLLGLATSAIWWLLRHSGSDAYVHTDPEALRQLVLDMRDKVFNALKAQDASTRKELRAMAKQTQSKGQQMRKAQQQLGAASERVHTMHRSWDDDLKEHKIKEEVR</sequence>